<dbReference type="RefSeq" id="WP_052072026.1">
    <property type="nucleotide sequence ID" value="NZ_JJMU01000010.1"/>
</dbReference>
<feature type="signal peptide" evidence="1">
    <location>
        <begin position="1"/>
        <end position="21"/>
    </location>
</feature>
<dbReference type="STRING" id="1229276.DI53_0725"/>
<dbReference type="EMBL" id="JJMU01000010">
    <property type="protein sequence ID" value="KGE15621.1"/>
    <property type="molecule type" value="Genomic_DNA"/>
</dbReference>
<organism evidence="4 5">
    <name type="scientific">Sphingobacterium deserti</name>
    <dbReference type="NCBI Taxonomy" id="1229276"/>
    <lineage>
        <taxon>Bacteria</taxon>
        <taxon>Pseudomonadati</taxon>
        <taxon>Bacteroidota</taxon>
        <taxon>Sphingobacteriia</taxon>
        <taxon>Sphingobacteriales</taxon>
        <taxon>Sphingobacteriaceae</taxon>
        <taxon>Sphingobacterium</taxon>
    </lineage>
</organism>
<sequence>MKNLKICAIVVLLLGNLSGIADDTPINDGNTVNGSDALNGSFESKFKRYSVGQMFTGIQEMNWSDTVWRNDRIHKQIVLWSDRALNDVRYEVSDLVGTEGYIPAASVSLRFPSYVLGDLQTGSCDAFTQRTDTFIADALSSEKVTSITPGEPVKVWVTIDIPDNVHEGKYSGTMLVKGSDDAEQKFTFDILVVNKTLPPVADWSYHLDLWQFPFQLLSLYNSSHADKIKPFSAEYFRLIKPFYALLADAGQKAITTYIKDGAVLDGQTMIKWNRNDSGMWTYDFSDFDAYVEHMMQWGIKKQINCFSIAGWNSRSIAYFDGATSSNSKLEVKAGSPDFTAVWNSFLDAFKKHLKAKGWFDKTVLYMDETTDGEMSEIVKVIKQHDKRWKIGIAGHNVRKETEENLYDYATILGYNKLTQFRGDRINTFYTSCSQTNPNNYVSIQNSPAEMTWMAWHAAALGFNGYLRWAYDYWTKENPIDVRDGSNCAGDFSMIYRTDNSSSSKPVSSMRLELLREGIQDYEKIRILNNATLNEELKQFSATSGAYAPSLVPSAQGLLKKISTL</sequence>
<dbReference type="AlphaFoldDB" id="A0A0B8T3E2"/>
<accession>A0A0B8T3E2</accession>
<evidence type="ECO:0000259" key="2">
    <source>
        <dbReference type="Pfam" id="PF13320"/>
    </source>
</evidence>
<reference evidence="4 5" key="2">
    <citation type="journal article" date="2015" name="PLoS ONE">
        <title>Whole-Genome Optical Mapping and Finished Genome Sequence of Sphingobacterium deserti sp. nov., a New Species Isolated from the Western Desert of China.</title>
        <authorList>
            <person name="Teng C."/>
            <person name="Zhou Z."/>
            <person name="Molnar I."/>
            <person name="Li X."/>
            <person name="Tang R."/>
            <person name="Chen M."/>
            <person name="Wang L."/>
            <person name="Su S."/>
            <person name="Zhang W."/>
            <person name="Lin M."/>
        </authorList>
    </citation>
    <scope>NUCLEOTIDE SEQUENCE [LARGE SCALE GENOMIC DNA]</scope>
    <source>
        <strain evidence="5">ACCC05744</strain>
    </source>
</reference>
<dbReference type="InterPro" id="IPR025150">
    <property type="entry name" value="GH123_cat"/>
</dbReference>
<keyword evidence="5" id="KW-1185">Reference proteome</keyword>
<comment type="caution">
    <text evidence="4">The sequence shown here is derived from an EMBL/GenBank/DDBJ whole genome shotgun (WGS) entry which is preliminary data.</text>
</comment>
<dbReference type="Pfam" id="PF22680">
    <property type="entry name" value="Glyco_hydro_123_N_2"/>
    <property type="match status" value="1"/>
</dbReference>
<reference evidence="5" key="1">
    <citation type="submission" date="2014-04" db="EMBL/GenBank/DDBJ databases">
        <title>Whole-Genome optical mapping and complete genome sequence of Sphingobacterium deserti sp. nov., a new spaces isolated from desert in the west of China.</title>
        <authorList>
            <person name="Teng C."/>
            <person name="Zhou Z."/>
            <person name="Li X."/>
            <person name="Chen M."/>
            <person name="Lin M."/>
            <person name="Wang L."/>
            <person name="Su S."/>
            <person name="Zhang C."/>
            <person name="Zhang W."/>
        </authorList>
    </citation>
    <scope>NUCLEOTIDE SEQUENCE [LARGE SCALE GENOMIC DNA]</scope>
    <source>
        <strain evidence="5">ACCC05744</strain>
    </source>
</reference>
<proteinExistence type="predicted"/>
<keyword evidence="1" id="KW-0732">Signal</keyword>
<feature type="domain" description="Glycoside hydrolase 123 catalytic" evidence="2">
    <location>
        <begin position="222"/>
        <end position="527"/>
    </location>
</feature>
<dbReference type="Proteomes" id="UP000031802">
    <property type="component" value="Unassembled WGS sequence"/>
</dbReference>
<feature type="chain" id="PRO_5002142190" evidence="1">
    <location>
        <begin position="22"/>
        <end position="564"/>
    </location>
</feature>
<dbReference type="OrthoDB" id="197680at2"/>
<protein>
    <submittedName>
        <fullName evidence="4">Uncharacterized protein</fullName>
    </submittedName>
</protein>
<evidence type="ECO:0000259" key="3">
    <source>
        <dbReference type="Pfam" id="PF22680"/>
    </source>
</evidence>
<evidence type="ECO:0000256" key="1">
    <source>
        <dbReference type="SAM" id="SignalP"/>
    </source>
</evidence>
<name>A0A0B8T3E2_9SPHI</name>
<dbReference type="eggNOG" id="COG3934">
    <property type="taxonomic scope" value="Bacteria"/>
</dbReference>
<gene>
    <name evidence="4" type="ORF">DI53_0725</name>
</gene>
<evidence type="ECO:0000313" key="4">
    <source>
        <dbReference type="EMBL" id="KGE15621.1"/>
    </source>
</evidence>
<dbReference type="Pfam" id="PF13320">
    <property type="entry name" value="GH123_cat"/>
    <property type="match status" value="1"/>
</dbReference>
<evidence type="ECO:0000313" key="5">
    <source>
        <dbReference type="Proteomes" id="UP000031802"/>
    </source>
</evidence>
<dbReference type="InterPro" id="IPR053850">
    <property type="entry name" value="Glyco_hydro_123_N_2"/>
</dbReference>
<dbReference type="InterPro" id="IPR017853">
    <property type="entry name" value="GH"/>
</dbReference>
<dbReference type="SUPFAM" id="SSF51445">
    <property type="entry name" value="(Trans)glycosidases"/>
    <property type="match status" value="1"/>
</dbReference>
<feature type="domain" description="Glycoside hydrolase 123 N-terminal" evidence="3">
    <location>
        <begin position="41"/>
        <end position="177"/>
    </location>
</feature>
<dbReference type="PATRIC" id="fig|1229276.3.peg.748"/>